<name>A0ABP7JEZ0_9PSEU</name>
<protein>
    <submittedName>
        <fullName evidence="1">Uncharacterized protein</fullName>
    </submittedName>
</protein>
<keyword evidence="2" id="KW-1185">Reference proteome</keyword>
<evidence type="ECO:0000313" key="1">
    <source>
        <dbReference type="EMBL" id="GAA3843500.1"/>
    </source>
</evidence>
<proteinExistence type="predicted"/>
<comment type="caution">
    <text evidence="1">The sequence shown here is derived from an EMBL/GenBank/DDBJ whole genome shotgun (WGS) entry which is preliminary data.</text>
</comment>
<reference evidence="2" key="1">
    <citation type="journal article" date="2019" name="Int. J. Syst. Evol. Microbiol.">
        <title>The Global Catalogue of Microorganisms (GCM) 10K type strain sequencing project: providing services to taxonomists for standard genome sequencing and annotation.</title>
        <authorList>
            <consortium name="The Broad Institute Genomics Platform"/>
            <consortium name="The Broad Institute Genome Sequencing Center for Infectious Disease"/>
            <person name="Wu L."/>
            <person name="Ma J."/>
        </authorList>
    </citation>
    <scope>NUCLEOTIDE SEQUENCE [LARGE SCALE GENOMIC DNA]</scope>
    <source>
        <strain evidence="2">JCM 17017</strain>
    </source>
</reference>
<gene>
    <name evidence="1" type="ORF">GCM10022380_72210</name>
</gene>
<sequence>MGAFPDHPGLRRLLHSAGPRQVRAVGRQGHAAVPQRAGVLLDDNNRKPVARLWFNRSQKYLGVFDENKVETRIPIESSEDIYQHADHLRTTVRRYLGRPVAVVEPGAGASPVPLQA</sequence>
<dbReference type="EMBL" id="BAABCM010000014">
    <property type="protein sequence ID" value="GAA3843500.1"/>
    <property type="molecule type" value="Genomic_DNA"/>
</dbReference>
<evidence type="ECO:0000313" key="2">
    <source>
        <dbReference type="Proteomes" id="UP001501624"/>
    </source>
</evidence>
<organism evidence="1 2">
    <name type="scientific">Amycolatopsis tucumanensis</name>
    <dbReference type="NCBI Taxonomy" id="401106"/>
    <lineage>
        <taxon>Bacteria</taxon>
        <taxon>Bacillati</taxon>
        <taxon>Actinomycetota</taxon>
        <taxon>Actinomycetes</taxon>
        <taxon>Pseudonocardiales</taxon>
        <taxon>Pseudonocardiaceae</taxon>
        <taxon>Amycolatopsis</taxon>
    </lineage>
</organism>
<accession>A0ABP7JEZ0</accession>
<dbReference type="Proteomes" id="UP001501624">
    <property type="component" value="Unassembled WGS sequence"/>
</dbReference>